<feature type="compositionally biased region" description="Basic and acidic residues" evidence="1">
    <location>
        <begin position="68"/>
        <end position="80"/>
    </location>
</feature>
<sequence length="210" mass="23427">MKNVTIYLVFTTALLLFSGCGTTDTRQEEKAVYPMYVDENKNSVNDYVEQSTHEAGLSSTSKSNKKKGMQDQHFGERGHDFIDQDGDGICDYAQNGSPSWHGPGFVDDNNNGICDYWDSSHAMHRRHEGMRFHDENSNHINDYFERETHVGSGHNFTDQNGDGICDYAQDGSPTWHGPGFTDSNQNGTCDYWEEGGRGHGRGHGMGGGHH</sequence>
<dbReference type="PROSITE" id="PS51257">
    <property type="entry name" value="PROKAR_LIPOPROTEIN"/>
    <property type="match status" value="1"/>
</dbReference>
<evidence type="ECO:0008006" key="5">
    <source>
        <dbReference type="Google" id="ProtNLM"/>
    </source>
</evidence>
<keyword evidence="2" id="KW-0732">Signal</keyword>
<dbReference type="OrthoDB" id="1524554at2"/>
<organism evidence="3 4">
    <name type="scientific">Fodinibius sediminis</name>
    <dbReference type="NCBI Taxonomy" id="1214077"/>
    <lineage>
        <taxon>Bacteria</taxon>
        <taxon>Pseudomonadati</taxon>
        <taxon>Balneolota</taxon>
        <taxon>Balneolia</taxon>
        <taxon>Balneolales</taxon>
        <taxon>Balneolaceae</taxon>
        <taxon>Fodinibius</taxon>
    </lineage>
</organism>
<reference evidence="3 4" key="1">
    <citation type="submission" date="2017-05" db="EMBL/GenBank/DDBJ databases">
        <authorList>
            <person name="Varghese N."/>
            <person name="Submissions S."/>
        </authorList>
    </citation>
    <scope>NUCLEOTIDE SEQUENCE [LARGE SCALE GENOMIC DNA]</scope>
    <source>
        <strain evidence="3 4">DSM 21194</strain>
    </source>
</reference>
<feature type="chain" id="PRO_5021741010" description="Lipoprotein" evidence="2">
    <location>
        <begin position="24"/>
        <end position="210"/>
    </location>
</feature>
<evidence type="ECO:0000313" key="4">
    <source>
        <dbReference type="Proteomes" id="UP000317593"/>
    </source>
</evidence>
<gene>
    <name evidence="3" type="ORF">SAMN06265218_12113</name>
</gene>
<evidence type="ECO:0000313" key="3">
    <source>
        <dbReference type="EMBL" id="SMO89655.1"/>
    </source>
</evidence>
<evidence type="ECO:0000256" key="2">
    <source>
        <dbReference type="SAM" id="SignalP"/>
    </source>
</evidence>
<name>A0A521F0G6_9BACT</name>
<evidence type="ECO:0000256" key="1">
    <source>
        <dbReference type="SAM" id="MobiDB-lite"/>
    </source>
</evidence>
<dbReference type="AlphaFoldDB" id="A0A521F0G6"/>
<dbReference type="RefSeq" id="WP_142715830.1">
    <property type="nucleotide sequence ID" value="NZ_FXTH01000021.1"/>
</dbReference>
<protein>
    <recommendedName>
        <fullName evidence="5">Lipoprotein</fullName>
    </recommendedName>
</protein>
<keyword evidence="4" id="KW-1185">Reference proteome</keyword>
<proteinExistence type="predicted"/>
<dbReference type="EMBL" id="FXTH01000021">
    <property type="protein sequence ID" value="SMO89655.1"/>
    <property type="molecule type" value="Genomic_DNA"/>
</dbReference>
<feature type="region of interest" description="Disordered" evidence="1">
    <location>
        <begin position="48"/>
        <end position="80"/>
    </location>
</feature>
<feature type="signal peptide" evidence="2">
    <location>
        <begin position="1"/>
        <end position="23"/>
    </location>
</feature>
<dbReference type="Proteomes" id="UP000317593">
    <property type="component" value="Unassembled WGS sequence"/>
</dbReference>
<accession>A0A521F0G6</accession>